<gene>
    <name evidence="2" type="ORF">GHT06_012071</name>
</gene>
<evidence type="ECO:0000313" key="2">
    <source>
        <dbReference type="EMBL" id="KAI9561115.1"/>
    </source>
</evidence>
<feature type="region of interest" description="Disordered" evidence="1">
    <location>
        <begin position="57"/>
        <end position="78"/>
    </location>
</feature>
<accession>A0AAD5LE88</accession>
<dbReference type="Proteomes" id="UP000820818">
    <property type="component" value="Linkage Group LG3"/>
</dbReference>
<keyword evidence="3" id="KW-1185">Reference proteome</keyword>
<protein>
    <submittedName>
        <fullName evidence="2">Uncharacterized protein</fullName>
    </submittedName>
</protein>
<organism evidence="2 3">
    <name type="scientific">Daphnia sinensis</name>
    <dbReference type="NCBI Taxonomy" id="1820382"/>
    <lineage>
        <taxon>Eukaryota</taxon>
        <taxon>Metazoa</taxon>
        <taxon>Ecdysozoa</taxon>
        <taxon>Arthropoda</taxon>
        <taxon>Crustacea</taxon>
        <taxon>Branchiopoda</taxon>
        <taxon>Diplostraca</taxon>
        <taxon>Cladocera</taxon>
        <taxon>Anomopoda</taxon>
        <taxon>Daphniidae</taxon>
        <taxon>Daphnia</taxon>
        <taxon>Daphnia similis group</taxon>
    </lineage>
</organism>
<dbReference type="EMBL" id="WJBH02000003">
    <property type="protein sequence ID" value="KAI9561115.1"/>
    <property type="molecule type" value="Genomic_DNA"/>
</dbReference>
<reference evidence="2 3" key="1">
    <citation type="submission" date="2022-05" db="EMBL/GenBank/DDBJ databases">
        <title>A multi-omics perspective on studying reproductive biology in Daphnia sinensis.</title>
        <authorList>
            <person name="Jia J."/>
        </authorList>
    </citation>
    <scope>NUCLEOTIDE SEQUENCE [LARGE SCALE GENOMIC DNA]</scope>
    <source>
        <strain evidence="2 3">WSL</strain>
    </source>
</reference>
<evidence type="ECO:0000256" key="1">
    <source>
        <dbReference type="SAM" id="MobiDB-lite"/>
    </source>
</evidence>
<sequence>MDQENVKQPTRKIGESSSNDMLNVIPTDLSERAFQKYYELRHRLKFRKLVNGHQEKEAVPVESTTVPTTTTERTTTSTTAKTIEEVSATAPLHEKQELPQEEEFAEMMTGTADDYDIVVFVDKEQLEQEPIFSPSGVGFFHGIINFVRCFLQTLQNIFGKSVLGAGENKIIKTSNPAYREWQERMEAILKPGKRSYVIRSLWHVECSRCNHYLYQSKEEALIEQTRLCVENYRVAFSGLKDCFDGRDKSGKPWKTKYPALLSNDNVHVIKTLEKKWTKMFPTLDMSPIAEDLKFLIHADPYFHRACKSPNTQDPFVLENYQRVLKSLAKIASTLEKPKIAELILLYVNEKTFSPEDNEPYTATCWGEPAYAFLGGPLTEQQLTWMMFAINIAHVPEKESDQIRYTHDDEAVESPVVEESVAPS</sequence>
<dbReference type="AlphaFoldDB" id="A0AAD5LE88"/>
<proteinExistence type="predicted"/>
<name>A0AAD5LE88_9CRUS</name>
<evidence type="ECO:0000313" key="3">
    <source>
        <dbReference type="Proteomes" id="UP000820818"/>
    </source>
</evidence>
<comment type="caution">
    <text evidence="2">The sequence shown here is derived from an EMBL/GenBank/DDBJ whole genome shotgun (WGS) entry which is preliminary data.</text>
</comment>
<feature type="region of interest" description="Disordered" evidence="1">
    <location>
        <begin position="1"/>
        <end position="20"/>
    </location>
</feature>
<feature type="compositionally biased region" description="Low complexity" evidence="1">
    <location>
        <begin position="60"/>
        <end position="78"/>
    </location>
</feature>